<dbReference type="AlphaFoldDB" id="A0A9Q9F3H0"/>
<dbReference type="EMBL" id="CP089285">
    <property type="protein sequence ID" value="UTO56122.1"/>
    <property type="molecule type" value="Genomic_DNA"/>
</dbReference>
<dbReference type="RefSeq" id="WP_254815555.1">
    <property type="nucleotide sequence ID" value="NZ_CP089285.1"/>
</dbReference>
<organism evidence="1 3">
    <name type="scientific">Neoehrlichia mikurensis</name>
    <dbReference type="NCBI Taxonomy" id="89586"/>
    <lineage>
        <taxon>Bacteria</taxon>
        <taxon>Pseudomonadati</taxon>
        <taxon>Pseudomonadota</taxon>
        <taxon>Alphaproteobacteria</taxon>
        <taxon>Rickettsiales</taxon>
        <taxon>Anaplasmataceae</taxon>
        <taxon>Candidatus Neoehrlichia</taxon>
    </lineage>
</organism>
<evidence type="ECO:0000313" key="2">
    <source>
        <dbReference type="EMBL" id="UTO56122.1"/>
    </source>
</evidence>
<evidence type="ECO:0000313" key="3">
    <source>
        <dbReference type="Proteomes" id="UP001059822"/>
    </source>
</evidence>
<gene>
    <name evidence="2" type="ORF">LUA81_03305</name>
    <name evidence="1" type="ORF">LUA82_03335</name>
</gene>
<dbReference type="Proteomes" id="UP001059985">
    <property type="component" value="Chromosome"/>
</dbReference>
<protein>
    <submittedName>
        <fullName evidence="1">Uncharacterized protein</fullName>
    </submittedName>
</protein>
<accession>A0A9Q9F3H0</accession>
<name>A0A9Q9F3H0_9RICK</name>
<evidence type="ECO:0000313" key="1">
    <source>
        <dbReference type="EMBL" id="UTO55202.1"/>
    </source>
</evidence>
<proteinExistence type="predicted"/>
<dbReference type="Proteomes" id="UP001059822">
    <property type="component" value="Chromosome"/>
</dbReference>
<reference evidence="1" key="1">
    <citation type="journal article" date="2022" name="Microorganisms">
        <title>Assembly and Comparison of Ca. Neoehrlichia mikurensis Genomes.</title>
        <authorList>
            <person name="Azagi T."/>
            <person name="Dirks R.P."/>
            <person name="Yebra-Pimentel E.S."/>
            <person name="Schaap P.J."/>
            <person name="Koehorst J.J."/>
            <person name="Esser H.J."/>
            <person name="Sprong H."/>
        </authorList>
    </citation>
    <scope>NUCLEOTIDE SEQUENCE</scope>
    <source>
        <strain evidence="2">18-2804</strain>
        <strain evidence="1">18-2837</strain>
    </source>
</reference>
<keyword evidence="4" id="KW-1185">Reference proteome</keyword>
<dbReference type="EMBL" id="CP089286">
    <property type="protein sequence ID" value="UTO55202.1"/>
    <property type="molecule type" value="Genomic_DNA"/>
</dbReference>
<sequence>MNKYYINDESSTQNSQHNIFNYDFSSITLNSLINEIHTNNSILSGSEAFQDYVTKNLIIGNKSIKPNDYSLLDETSLQAHIQNLITQHHILPELKYICEMYNTDYISFLERCPKRYLLYLEYKQLFYNHYKFTPHIKLINELITNSHKKGFINHILLKSIKSAMPTNVLQKTALDIDTQILSALEEASLTMITIDPPKVTPIFNTNNTYQSYNLTTSDCITVTEHIIVNLRKISQYKGAMKMTLSYKISLKDKHKKIHYHNVELLIEVAQQLNKYIIKVSPSIIKFNKLANFLTKSLWKILSYVNIYRSVRQNNKGFNILIKQSSDLLSSNFTYSLLEVTLSQRFFKKLNLSHMKKVINLSFLKVHHNTNNKNLLLPHSLLGEPSLYYNKQSPYTR</sequence>
<evidence type="ECO:0000313" key="4">
    <source>
        <dbReference type="Proteomes" id="UP001059985"/>
    </source>
</evidence>